<dbReference type="InterPro" id="IPR042119">
    <property type="entry name" value="QueA_dom2"/>
</dbReference>
<evidence type="ECO:0000256" key="3">
    <source>
        <dbReference type="ARBA" id="ARBA00011245"/>
    </source>
</evidence>
<evidence type="ECO:0000256" key="8">
    <source>
        <dbReference type="ARBA" id="ARBA00052751"/>
    </source>
</evidence>
<dbReference type="PANTHER" id="PTHR30307:SF0">
    <property type="entry name" value="S-ADENOSYLMETHIONINE:TRNA RIBOSYLTRANSFERASE-ISOMERASE"/>
    <property type="match status" value="1"/>
</dbReference>
<dbReference type="Proteomes" id="UP000318242">
    <property type="component" value="Unassembled WGS sequence"/>
</dbReference>
<keyword evidence="4 13" id="KW-0963">Cytoplasm</keyword>
<dbReference type="NCBIfam" id="TIGR00113">
    <property type="entry name" value="queA"/>
    <property type="match status" value="1"/>
</dbReference>
<dbReference type="GO" id="GO:0051075">
    <property type="term" value="F:S-adenosylmethionine:tRNA ribosyltransferase-isomerase activity"/>
    <property type="evidence" value="ECO:0007669"/>
    <property type="project" value="UniProtKB-EC"/>
</dbReference>
<dbReference type="InterPro" id="IPR003699">
    <property type="entry name" value="QueA"/>
</dbReference>
<dbReference type="GO" id="GO:0005737">
    <property type="term" value="C:cytoplasm"/>
    <property type="evidence" value="ECO:0007669"/>
    <property type="project" value="UniProtKB-SubCell"/>
</dbReference>
<dbReference type="AlphaFoldDB" id="A0A4Y3IN72"/>
<evidence type="ECO:0000256" key="4">
    <source>
        <dbReference type="ARBA" id="ARBA00022490"/>
    </source>
</evidence>
<dbReference type="RefSeq" id="WP_141270719.1">
    <property type="nucleotide sequence ID" value="NZ_BJLH01000006.1"/>
</dbReference>
<comment type="subcellular location">
    <subcellularLocation>
        <location evidence="1 13">Cytoplasm</location>
    </subcellularLocation>
</comment>
<comment type="subunit">
    <text evidence="3 13">Monomer.</text>
</comment>
<dbReference type="HAMAP" id="MF_00113">
    <property type="entry name" value="QueA"/>
    <property type="match status" value="1"/>
</dbReference>
<evidence type="ECO:0000256" key="10">
    <source>
        <dbReference type="ARBA" id="ARBA00066503"/>
    </source>
</evidence>
<dbReference type="OrthoDB" id="9805933at2"/>
<proteinExistence type="inferred from homology"/>
<dbReference type="NCBIfam" id="NF001140">
    <property type="entry name" value="PRK00147.1"/>
    <property type="match status" value="1"/>
</dbReference>
<evidence type="ECO:0000313" key="14">
    <source>
        <dbReference type="EMBL" id="GEA60274.1"/>
    </source>
</evidence>
<evidence type="ECO:0000256" key="6">
    <source>
        <dbReference type="ARBA" id="ARBA00022691"/>
    </source>
</evidence>
<accession>A0A4Y3IN72</accession>
<dbReference type="EC" id="2.4.99.17" evidence="10 13"/>
<comment type="caution">
    <text evidence="14">The sequence shown here is derived from an EMBL/GenBank/DDBJ whole genome shotgun (WGS) entry which is preliminary data.</text>
</comment>
<keyword evidence="15" id="KW-1185">Reference proteome</keyword>
<keyword evidence="5 13" id="KW-0808">Transferase</keyword>
<gene>
    <name evidence="13 14" type="primary">queA</name>
    <name evidence="14" type="ORF">VCO01S_14670</name>
</gene>
<dbReference type="Pfam" id="PF02547">
    <property type="entry name" value="Queuosine_synth"/>
    <property type="match status" value="1"/>
</dbReference>
<dbReference type="Gene3D" id="3.40.1780.10">
    <property type="entry name" value="QueA-like"/>
    <property type="match status" value="1"/>
</dbReference>
<sequence length="350" mass="39081">MQVSDFHFDLPDELIARYPMPDRTSSRLLQLTGNSGEVQDKSFTDVLDLVNEGDLLVFNNTRVIPARVFGRKASGGKIEVLVERMVDEHTILAHVRSSKSPKPGTELFLGDKDQYAAKMVARHDALFEIRFTSDKAVLQILEEVGHMPLPPYIDRPDEDSDQERYQTVYNEKPGAVAAPTAGLHFDDEILEKIKAKGANLAFVTLHVGAGTFQPVRVDNILEHHMHAEYVEVTQEVVDAINETKAKGGRVIAVGTTSVRSLESAAQDAVRNGTKLKPFFGDTDIFIYPGYEFQLIDCLLTNFHLPESTLIMLVSAFAGYDNVMGAYQHAVEHKYRFFSYGDAMFVTRKGL</sequence>
<dbReference type="GO" id="GO:0008616">
    <property type="term" value="P:tRNA queuosine(34) biosynthetic process"/>
    <property type="evidence" value="ECO:0007669"/>
    <property type="project" value="UniProtKB-UniRule"/>
</dbReference>
<evidence type="ECO:0000256" key="5">
    <source>
        <dbReference type="ARBA" id="ARBA00022679"/>
    </source>
</evidence>
<dbReference type="SUPFAM" id="SSF111337">
    <property type="entry name" value="QueA-like"/>
    <property type="match status" value="1"/>
</dbReference>
<reference evidence="14 15" key="1">
    <citation type="submission" date="2019-06" db="EMBL/GenBank/DDBJ databases">
        <title>Whole genome shotgun sequence of Vibrio comitans NBRC 102076.</title>
        <authorList>
            <person name="Hosoyama A."/>
            <person name="Uohara A."/>
            <person name="Ohji S."/>
            <person name="Ichikawa N."/>
        </authorList>
    </citation>
    <scope>NUCLEOTIDE SEQUENCE [LARGE SCALE GENOMIC DNA]</scope>
    <source>
        <strain evidence="14 15">NBRC 102076</strain>
    </source>
</reference>
<comment type="similarity">
    <text evidence="9 13">Belongs to the QueA family.</text>
</comment>
<keyword evidence="14" id="KW-0413">Isomerase</keyword>
<name>A0A4Y3IN72_9VIBR</name>
<evidence type="ECO:0000256" key="12">
    <source>
        <dbReference type="ARBA" id="ARBA00076160"/>
    </source>
</evidence>
<dbReference type="PANTHER" id="PTHR30307">
    <property type="entry name" value="S-ADENOSYLMETHIONINE:TRNA RIBOSYLTRANSFERASE-ISOMERASE"/>
    <property type="match status" value="1"/>
</dbReference>
<evidence type="ECO:0000256" key="7">
    <source>
        <dbReference type="ARBA" id="ARBA00022785"/>
    </source>
</evidence>
<dbReference type="EMBL" id="BJLH01000006">
    <property type="protein sequence ID" value="GEA60274.1"/>
    <property type="molecule type" value="Genomic_DNA"/>
</dbReference>
<organism evidence="14 15">
    <name type="scientific">Vibrio comitans NBRC 102076</name>
    <dbReference type="NCBI Taxonomy" id="1219078"/>
    <lineage>
        <taxon>Bacteria</taxon>
        <taxon>Pseudomonadati</taxon>
        <taxon>Pseudomonadota</taxon>
        <taxon>Gammaproteobacteria</taxon>
        <taxon>Vibrionales</taxon>
        <taxon>Vibrionaceae</taxon>
        <taxon>Vibrio</taxon>
    </lineage>
</organism>
<evidence type="ECO:0000256" key="13">
    <source>
        <dbReference type="HAMAP-Rule" id="MF_00113"/>
    </source>
</evidence>
<evidence type="ECO:0000256" key="1">
    <source>
        <dbReference type="ARBA" id="ARBA00004496"/>
    </source>
</evidence>
<evidence type="ECO:0000313" key="15">
    <source>
        <dbReference type="Proteomes" id="UP000318242"/>
    </source>
</evidence>
<keyword evidence="6 13" id="KW-0949">S-adenosyl-L-methionine</keyword>
<evidence type="ECO:0000256" key="2">
    <source>
        <dbReference type="ARBA" id="ARBA00004691"/>
    </source>
</evidence>
<dbReference type="FunFam" id="2.40.10.240:FF:000001">
    <property type="entry name" value="S-adenosylmethionine:tRNA ribosyltransferase-isomerase"/>
    <property type="match status" value="1"/>
</dbReference>
<comment type="function">
    <text evidence="13">Transfers and isomerizes the ribose moiety from AdoMet to the 7-aminomethyl group of 7-deazaguanine (preQ1-tRNA) to give epoxyqueuosine (oQ-tRNA).</text>
</comment>
<dbReference type="FunFam" id="3.40.1780.10:FF:000001">
    <property type="entry name" value="S-adenosylmethionine:tRNA ribosyltransferase-isomerase"/>
    <property type="match status" value="1"/>
</dbReference>
<dbReference type="Gene3D" id="2.40.10.240">
    <property type="entry name" value="QueA-like"/>
    <property type="match status" value="1"/>
</dbReference>
<evidence type="ECO:0000256" key="11">
    <source>
        <dbReference type="ARBA" id="ARBA00069325"/>
    </source>
</evidence>
<protein>
    <recommendedName>
        <fullName evidence="11 13">S-adenosylmethionine:tRNA ribosyltransferase-isomerase</fullName>
        <ecNumber evidence="10 13">2.4.99.17</ecNumber>
    </recommendedName>
    <alternativeName>
        <fullName evidence="12 13">Queuosine biosynthesis protein QueA</fullName>
    </alternativeName>
</protein>
<comment type="catalytic activity">
    <reaction evidence="8 13">
        <text>7-aminomethyl-7-carbaguanosine(34) in tRNA + S-adenosyl-L-methionine = epoxyqueuosine(34) in tRNA + adenine + L-methionine + 2 H(+)</text>
        <dbReference type="Rhea" id="RHEA:32155"/>
        <dbReference type="Rhea" id="RHEA-COMP:10342"/>
        <dbReference type="Rhea" id="RHEA-COMP:18582"/>
        <dbReference type="ChEBI" id="CHEBI:15378"/>
        <dbReference type="ChEBI" id="CHEBI:16708"/>
        <dbReference type="ChEBI" id="CHEBI:57844"/>
        <dbReference type="ChEBI" id="CHEBI:59789"/>
        <dbReference type="ChEBI" id="CHEBI:82833"/>
        <dbReference type="ChEBI" id="CHEBI:194443"/>
        <dbReference type="EC" id="2.4.99.17"/>
    </reaction>
</comment>
<evidence type="ECO:0000256" key="9">
    <source>
        <dbReference type="ARBA" id="ARBA00061210"/>
    </source>
</evidence>
<keyword evidence="7 13" id="KW-0671">Queuosine biosynthesis</keyword>
<dbReference type="InterPro" id="IPR036100">
    <property type="entry name" value="QueA_sf"/>
</dbReference>
<dbReference type="InterPro" id="IPR042118">
    <property type="entry name" value="QueA_dom1"/>
</dbReference>
<dbReference type="UniPathway" id="UPA00392"/>
<comment type="pathway">
    <text evidence="2 13">tRNA modification; tRNA-queuosine biosynthesis.</text>
</comment>